<reference evidence="1" key="1">
    <citation type="submission" date="2024-06" db="EMBL/GenBank/DDBJ databases">
        <title>Genome Sequence of an extremely halophilic archaeon isolated from Permian era halite, Salado Formation, Carlsbad, New Mexico: Halobacterium sp. strain NMX12-1.</title>
        <authorList>
            <person name="Sotoa L."/>
            <person name="DasSarma P."/>
            <person name="Anton B.P."/>
            <person name="Vincze T."/>
            <person name="Verma I."/>
            <person name="Eralp B."/>
            <person name="Powers D.W."/>
            <person name="Dozier B.L."/>
            <person name="Roberts R.J."/>
            <person name="DasSarma S."/>
        </authorList>
    </citation>
    <scope>NUCLEOTIDE SEQUENCE</scope>
    <source>
        <strain evidence="1">NMX12-1</strain>
    </source>
</reference>
<accession>A0AAU8CF18</accession>
<protein>
    <submittedName>
        <fullName evidence="1">Uncharacterized protein</fullName>
    </submittedName>
</protein>
<sequence length="160" mass="17859">MGGDNLEIPGKLMSSTVNADSRLPVPDPFKEVVFRDYPESPAAFWGREKSQGFAVLCSDVLSKPDFEILKSDDGTFQTYKLNEDNWVHIADAVVDETEISDEPGEVVYFFMYGEMMEGDTKSAYVLTEKQAWRFLPVEEIQGEGVTETLLSDVPGFLSSP</sequence>
<gene>
    <name evidence="1" type="ORF">ABSL23_15445</name>
</gene>
<dbReference type="KEGG" id="hanx:ABSL23_15445"/>
<proteinExistence type="predicted"/>
<dbReference type="EMBL" id="CP159204">
    <property type="protein sequence ID" value="XCF16619.1"/>
    <property type="molecule type" value="Genomic_DNA"/>
</dbReference>
<dbReference type="AlphaFoldDB" id="A0AAU8CF18"/>
<organism evidence="1">
    <name type="scientific">Halobacterium sp. NMX12-1</name>
    <dbReference type="NCBI Taxonomy" id="3166650"/>
    <lineage>
        <taxon>Archaea</taxon>
        <taxon>Methanobacteriati</taxon>
        <taxon>Methanobacteriota</taxon>
        <taxon>Stenosarchaea group</taxon>
        <taxon>Halobacteria</taxon>
        <taxon>Halobacteriales</taxon>
        <taxon>Halobacteriaceae</taxon>
        <taxon>Halobacterium</taxon>
    </lineage>
</organism>
<name>A0AAU8CF18_9EURY</name>
<evidence type="ECO:0000313" key="1">
    <source>
        <dbReference type="EMBL" id="XCF16619.1"/>
    </source>
</evidence>